<gene>
    <name evidence="1" type="ORF">HLUCCA11_12525</name>
</gene>
<dbReference type="AlphaFoldDB" id="A0A0P7ZX60"/>
<dbReference type="Proteomes" id="UP000050465">
    <property type="component" value="Unassembled WGS sequence"/>
</dbReference>
<protein>
    <submittedName>
        <fullName evidence="1">Uncharacterized protein</fullName>
    </submittedName>
</protein>
<evidence type="ECO:0000313" key="2">
    <source>
        <dbReference type="Proteomes" id="UP000050465"/>
    </source>
</evidence>
<dbReference type="EMBL" id="LJZR01000015">
    <property type="protein sequence ID" value="KPQ34988.1"/>
    <property type="molecule type" value="Genomic_DNA"/>
</dbReference>
<organism evidence="1 2">
    <name type="scientific">Phormidesmis priestleyi Ana</name>
    <dbReference type="NCBI Taxonomy" id="1666911"/>
    <lineage>
        <taxon>Bacteria</taxon>
        <taxon>Bacillati</taxon>
        <taxon>Cyanobacteriota</taxon>
        <taxon>Cyanophyceae</taxon>
        <taxon>Leptolyngbyales</taxon>
        <taxon>Leptolyngbyaceae</taxon>
        <taxon>Phormidesmis</taxon>
    </lineage>
</organism>
<accession>A0A0P7ZX60</accession>
<reference evidence="1 2" key="1">
    <citation type="submission" date="2015-09" db="EMBL/GenBank/DDBJ databases">
        <title>Identification and resolution of microdiversity through metagenomic sequencing of parallel consortia.</title>
        <authorList>
            <person name="Nelson W.C."/>
            <person name="Romine M.F."/>
            <person name="Lindemann S.R."/>
        </authorList>
    </citation>
    <scope>NUCLEOTIDE SEQUENCE [LARGE SCALE GENOMIC DNA]</scope>
    <source>
        <strain evidence="1">Ana</strain>
    </source>
</reference>
<evidence type="ECO:0000313" key="1">
    <source>
        <dbReference type="EMBL" id="KPQ34988.1"/>
    </source>
</evidence>
<comment type="caution">
    <text evidence="1">The sequence shown here is derived from an EMBL/GenBank/DDBJ whole genome shotgun (WGS) entry which is preliminary data.</text>
</comment>
<proteinExistence type="predicted"/>
<sequence>MNQYPVGINIRQQISHNIISRRALYKKDAIAKMSIQKQSYGITYFDYVYFNTLH</sequence>
<name>A0A0P7ZX60_9CYAN</name>